<dbReference type="Proteomes" id="UP000243459">
    <property type="component" value="Chromosome 1"/>
</dbReference>
<accession>A0A5P1FUY9</accession>
<feature type="compositionally biased region" description="Polar residues" evidence="1">
    <location>
        <begin position="50"/>
        <end position="81"/>
    </location>
</feature>
<feature type="region of interest" description="Disordered" evidence="1">
    <location>
        <begin position="1"/>
        <end position="208"/>
    </location>
</feature>
<feature type="compositionally biased region" description="Polar residues" evidence="1">
    <location>
        <begin position="117"/>
        <end position="128"/>
    </location>
</feature>
<proteinExistence type="predicted"/>
<dbReference type="Gramene" id="ONK81922">
    <property type="protein sequence ID" value="ONK81922"/>
    <property type="gene ID" value="A4U43_C01F34300"/>
</dbReference>
<feature type="region of interest" description="Disordered" evidence="1">
    <location>
        <begin position="248"/>
        <end position="357"/>
    </location>
</feature>
<gene>
    <name evidence="2" type="ORF">A4U43_C01F34300</name>
</gene>
<evidence type="ECO:0000313" key="2">
    <source>
        <dbReference type="EMBL" id="ONK81922.1"/>
    </source>
</evidence>
<organism evidence="2 3">
    <name type="scientific">Asparagus officinalis</name>
    <name type="common">Garden asparagus</name>
    <dbReference type="NCBI Taxonomy" id="4686"/>
    <lineage>
        <taxon>Eukaryota</taxon>
        <taxon>Viridiplantae</taxon>
        <taxon>Streptophyta</taxon>
        <taxon>Embryophyta</taxon>
        <taxon>Tracheophyta</taxon>
        <taxon>Spermatophyta</taxon>
        <taxon>Magnoliopsida</taxon>
        <taxon>Liliopsida</taxon>
        <taxon>Asparagales</taxon>
        <taxon>Asparagaceae</taxon>
        <taxon>Asparagoideae</taxon>
        <taxon>Asparagus</taxon>
    </lineage>
</organism>
<feature type="compositionally biased region" description="Polar residues" evidence="1">
    <location>
        <begin position="167"/>
        <end position="176"/>
    </location>
</feature>
<dbReference type="OrthoDB" id="624477at2759"/>
<feature type="compositionally biased region" description="Polar residues" evidence="1">
    <location>
        <begin position="191"/>
        <end position="208"/>
    </location>
</feature>
<feature type="compositionally biased region" description="Polar residues" evidence="1">
    <location>
        <begin position="90"/>
        <end position="108"/>
    </location>
</feature>
<feature type="compositionally biased region" description="Low complexity" evidence="1">
    <location>
        <begin position="259"/>
        <end position="270"/>
    </location>
</feature>
<reference evidence="3" key="1">
    <citation type="journal article" date="2017" name="Nat. Commun.">
        <title>The asparagus genome sheds light on the origin and evolution of a young Y chromosome.</title>
        <authorList>
            <person name="Harkess A."/>
            <person name="Zhou J."/>
            <person name="Xu C."/>
            <person name="Bowers J.E."/>
            <person name="Van der Hulst R."/>
            <person name="Ayyampalayam S."/>
            <person name="Mercati F."/>
            <person name="Riccardi P."/>
            <person name="McKain M.R."/>
            <person name="Kakrana A."/>
            <person name="Tang H."/>
            <person name="Ray J."/>
            <person name="Groenendijk J."/>
            <person name="Arikit S."/>
            <person name="Mathioni S.M."/>
            <person name="Nakano M."/>
            <person name="Shan H."/>
            <person name="Telgmann-Rauber A."/>
            <person name="Kanno A."/>
            <person name="Yue Z."/>
            <person name="Chen H."/>
            <person name="Li W."/>
            <person name="Chen Y."/>
            <person name="Xu X."/>
            <person name="Zhang Y."/>
            <person name="Luo S."/>
            <person name="Chen H."/>
            <person name="Gao J."/>
            <person name="Mao Z."/>
            <person name="Pires J.C."/>
            <person name="Luo M."/>
            <person name="Kudrna D."/>
            <person name="Wing R.A."/>
            <person name="Meyers B.C."/>
            <person name="Yi K."/>
            <person name="Kong H."/>
            <person name="Lavrijsen P."/>
            <person name="Sunseri F."/>
            <person name="Falavigna A."/>
            <person name="Ye Y."/>
            <person name="Leebens-Mack J.H."/>
            <person name="Chen G."/>
        </authorList>
    </citation>
    <scope>NUCLEOTIDE SEQUENCE [LARGE SCALE GENOMIC DNA]</scope>
    <source>
        <strain evidence="3">cv. DH0086</strain>
    </source>
</reference>
<dbReference type="AlphaFoldDB" id="A0A5P1FUY9"/>
<evidence type="ECO:0000256" key="1">
    <source>
        <dbReference type="SAM" id="MobiDB-lite"/>
    </source>
</evidence>
<dbReference type="EMBL" id="CM007381">
    <property type="protein sequence ID" value="ONK81922.1"/>
    <property type="molecule type" value="Genomic_DNA"/>
</dbReference>
<protein>
    <submittedName>
        <fullName evidence="2">Uncharacterized protein</fullName>
    </submittedName>
</protein>
<feature type="compositionally biased region" description="Polar residues" evidence="1">
    <location>
        <begin position="148"/>
        <end position="159"/>
    </location>
</feature>
<evidence type="ECO:0000313" key="3">
    <source>
        <dbReference type="Proteomes" id="UP000243459"/>
    </source>
</evidence>
<sequence>MSNSPQCLPKRKREESMEEPQVVRRSARQKAKGKESIMERAMNLKKVQSLELNASKSSRTYQRGLGSSAQPDSAGTATTLQPAPAAIGCRTNQSPVTDVCSTSAQASGLKTLAHGSRGTSTLSGNDKGSTFAPLTRTSKCDAEGKPSASRSTSVPQTNAGPHKLLPNKSSDQNTAETCADLKNKDPLGNNGPRTQQLEKSVSSLKLQPCMTRQNNHESTSAAMQADTAGNAAAVKQTSVTATKRINLSGVASSSPNPVNLNSRRLSSLSNKDMDPSVPPSGKVASRINQFEKNSTSSGKEKEIAVRPAASKPTMSAPNVPAQGRSASSNAAPQSGADISKSLPKKIQTGGTIQSNNVPINKDLSEIDAAKTASLKQPVPRSSQQTQMCHIKVPGPQQESTPLLPLGERCQLCGIDLAFMAKNSGARPDELPFSAVLPCSHSYHDSCLRDLFGPVEPPCVRCLEVAPPQGG</sequence>
<feature type="compositionally biased region" description="Polar residues" evidence="1">
    <location>
        <begin position="286"/>
        <end position="297"/>
    </location>
</feature>
<name>A0A5P1FUY9_ASPOF</name>
<feature type="compositionally biased region" description="Polar residues" evidence="1">
    <location>
        <begin position="248"/>
        <end position="258"/>
    </location>
</feature>
<keyword evidence="3" id="KW-1185">Reference proteome</keyword>
<feature type="compositionally biased region" description="Polar residues" evidence="1">
    <location>
        <begin position="348"/>
        <end position="357"/>
    </location>
</feature>